<gene>
    <name evidence="1" type="ORF">POCTA_138.1.T0350303</name>
</gene>
<dbReference type="AlphaFoldDB" id="A0A8S1U4M8"/>
<dbReference type="Proteomes" id="UP000683925">
    <property type="component" value="Unassembled WGS sequence"/>
</dbReference>
<name>A0A8S1U4M8_PAROT</name>
<evidence type="ECO:0000313" key="1">
    <source>
        <dbReference type="EMBL" id="CAD8158627.1"/>
    </source>
</evidence>
<reference evidence="1" key="1">
    <citation type="submission" date="2021-01" db="EMBL/GenBank/DDBJ databases">
        <authorList>
            <consortium name="Genoscope - CEA"/>
            <person name="William W."/>
        </authorList>
    </citation>
    <scope>NUCLEOTIDE SEQUENCE</scope>
</reference>
<keyword evidence="2" id="KW-1185">Reference proteome</keyword>
<organism evidence="1 2">
    <name type="scientific">Paramecium octaurelia</name>
    <dbReference type="NCBI Taxonomy" id="43137"/>
    <lineage>
        <taxon>Eukaryota</taxon>
        <taxon>Sar</taxon>
        <taxon>Alveolata</taxon>
        <taxon>Ciliophora</taxon>
        <taxon>Intramacronucleata</taxon>
        <taxon>Oligohymenophorea</taxon>
        <taxon>Peniculida</taxon>
        <taxon>Parameciidae</taxon>
        <taxon>Paramecium</taxon>
    </lineage>
</organism>
<evidence type="ECO:0000313" key="2">
    <source>
        <dbReference type="Proteomes" id="UP000683925"/>
    </source>
</evidence>
<comment type="caution">
    <text evidence="1">The sequence shown here is derived from an EMBL/GenBank/DDBJ whole genome shotgun (WGS) entry which is preliminary data.</text>
</comment>
<accession>A0A8S1U4M8</accession>
<sequence length="56" mass="6730">MQEHVNIIFDDLQMGNLILFIIQYLNSQDFLYAQMISYLCLRTSLQRFILQKFNLA</sequence>
<protein>
    <submittedName>
        <fullName evidence="1">Uncharacterized protein</fullName>
    </submittedName>
</protein>
<dbReference type="EMBL" id="CAJJDP010000035">
    <property type="protein sequence ID" value="CAD8158627.1"/>
    <property type="molecule type" value="Genomic_DNA"/>
</dbReference>
<proteinExistence type="predicted"/>